<reference evidence="2" key="1">
    <citation type="journal article" date="2020" name="Stud. Mycol.">
        <title>101 Dothideomycetes genomes: a test case for predicting lifestyles and emergence of pathogens.</title>
        <authorList>
            <person name="Haridas S."/>
            <person name="Albert R."/>
            <person name="Binder M."/>
            <person name="Bloem J."/>
            <person name="Labutti K."/>
            <person name="Salamov A."/>
            <person name="Andreopoulos B."/>
            <person name="Baker S."/>
            <person name="Barry K."/>
            <person name="Bills G."/>
            <person name="Bluhm B."/>
            <person name="Cannon C."/>
            <person name="Castanera R."/>
            <person name="Culley D."/>
            <person name="Daum C."/>
            <person name="Ezra D."/>
            <person name="Gonzalez J."/>
            <person name="Henrissat B."/>
            <person name="Kuo A."/>
            <person name="Liang C."/>
            <person name="Lipzen A."/>
            <person name="Lutzoni F."/>
            <person name="Magnuson J."/>
            <person name="Mondo S."/>
            <person name="Nolan M."/>
            <person name="Ohm R."/>
            <person name="Pangilinan J."/>
            <person name="Park H.-J."/>
            <person name="Ramirez L."/>
            <person name="Alfaro M."/>
            <person name="Sun H."/>
            <person name="Tritt A."/>
            <person name="Yoshinaga Y."/>
            <person name="Zwiers L.-H."/>
            <person name="Turgeon B."/>
            <person name="Goodwin S."/>
            <person name="Spatafora J."/>
            <person name="Crous P."/>
            <person name="Grigoriev I."/>
        </authorList>
    </citation>
    <scope>NUCLEOTIDE SEQUENCE</scope>
    <source>
        <strain evidence="2">CBS 109.77</strain>
    </source>
</reference>
<protein>
    <recommendedName>
        <fullName evidence="4">Reverse transcriptase domain-containing protein</fullName>
    </recommendedName>
</protein>
<name>A0A6A6X1U2_9PLEO</name>
<dbReference type="EMBL" id="MU002089">
    <property type="protein sequence ID" value="KAF2790178.1"/>
    <property type="molecule type" value="Genomic_DNA"/>
</dbReference>
<evidence type="ECO:0008006" key="4">
    <source>
        <dbReference type="Google" id="ProtNLM"/>
    </source>
</evidence>
<evidence type="ECO:0000256" key="1">
    <source>
        <dbReference type="SAM" id="MobiDB-lite"/>
    </source>
</evidence>
<dbReference type="AlphaFoldDB" id="A0A6A6X1U2"/>
<evidence type="ECO:0000313" key="3">
    <source>
        <dbReference type="Proteomes" id="UP000799757"/>
    </source>
</evidence>
<keyword evidence="3" id="KW-1185">Reference proteome</keyword>
<gene>
    <name evidence="2" type="ORF">K505DRAFT_409953</name>
</gene>
<dbReference type="PANTHER" id="PTHR37015">
    <property type="entry name" value="REVERSE TRANSCRIPTASE DOMAIN-CONTAINING PROTEIN"/>
    <property type="match status" value="1"/>
</dbReference>
<proteinExistence type="predicted"/>
<organism evidence="2 3">
    <name type="scientific">Melanomma pulvis-pyrius CBS 109.77</name>
    <dbReference type="NCBI Taxonomy" id="1314802"/>
    <lineage>
        <taxon>Eukaryota</taxon>
        <taxon>Fungi</taxon>
        <taxon>Dikarya</taxon>
        <taxon>Ascomycota</taxon>
        <taxon>Pezizomycotina</taxon>
        <taxon>Dothideomycetes</taxon>
        <taxon>Pleosporomycetidae</taxon>
        <taxon>Pleosporales</taxon>
        <taxon>Melanommataceae</taxon>
        <taxon>Melanomma</taxon>
    </lineage>
</organism>
<dbReference type="PANTHER" id="PTHR37015:SF1">
    <property type="entry name" value="REVERSE TRANSCRIPTASE DOMAIN-CONTAINING PROTEIN"/>
    <property type="match status" value="1"/>
</dbReference>
<dbReference type="Proteomes" id="UP000799757">
    <property type="component" value="Unassembled WGS sequence"/>
</dbReference>
<dbReference type="OrthoDB" id="74545at2759"/>
<accession>A0A6A6X1U2</accession>
<sequence>MAESSFLSQTLQSITATKTREQDKRRKTFEARKANIIDEAQAAVDERARLQVLLSGFNQLSSSNKGVWYVDEDRKNAVRNVSRYLEQSQRDPSVSSSILCGFEGGFRKKLDQESQRFNFADLYYRLLGEWTDPKSEPIVRPEPKEEEFDGSFEHIEKYNLQNLKDKFSSVVFTALDTDEVEIDAYMDSFFDDDHAAKILEHIRREVALFARDFKARTAPFNRSVLKSCIQALLTNDLLNDDAKMTLSEFSTNDVVLDEISDVLNLRFSDLDDWSWETDGGMYYEPRRQANGKFRIMMDQDILQALFLHYIAVSWCQELKVLFRRLPDDPKFWKSPPKLTSDEVDRHRYFTWSTPSPPKGLDSEQMNTFRNTFLLSSMPSSLRDGSDPYGENNDESDETKTGMGIRQMLLRQIATDVIIRRALHGDVAVVQSDLQWYATALPHSTLFAVLRFWGVPEDWLKFFTKFAEAPLRMSATPGEDVRTRKRGIPITDAFEKLFGECVLFSMDVAVNRGSGMTLIRFHDDLWLSGDPVRCASAWGTIEEFVKVLGLDINTSKTGSVYLSTTSRDAELVAKFPKGAVCMGMLKLTDDGDWTIDQKQVSAHCRQLQKQLGQCTSIISWVQTWNACMGKFFQNVFGKPANCFGQAHVDAILETHANLQRELFDSHNGSVTKYLREQILHRFGVEDIPDSFFFLPEDFGGLGLQNPFIPFFVLKDQLLKDPRERITDFQKTERKNYGEISEAFAALTDSERQRRFKKIFEGNENFAALANDPFFSFEEYTLHRESYSHQLSIAYQDLMKKPSVQNIKLTNEIKPWFSELKHSHGQGWDDLSSENKWIMHLYAEELKNRFGALSIVDRNLLPSGVMKMLKRKKVTWQLILWD</sequence>
<evidence type="ECO:0000313" key="2">
    <source>
        <dbReference type="EMBL" id="KAF2790178.1"/>
    </source>
</evidence>
<feature type="region of interest" description="Disordered" evidence="1">
    <location>
        <begin position="377"/>
        <end position="399"/>
    </location>
</feature>